<feature type="transmembrane region" description="Helical" evidence="10">
    <location>
        <begin position="159"/>
        <end position="184"/>
    </location>
</feature>
<evidence type="ECO:0000256" key="2">
    <source>
        <dbReference type="ARBA" id="ARBA00004687"/>
    </source>
</evidence>
<keyword evidence="9 10" id="KW-0472">Membrane</keyword>
<evidence type="ECO:0000256" key="9">
    <source>
        <dbReference type="ARBA" id="ARBA00023136"/>
    </source>
</evidence>
<feature type="transmembrane region" description="Helical" evidence="10">
    <location>
        <begin position="415"/>
        <end position="435"/>
    </location>
</feature>
<keyword evidence="3" id="KW-0337">GPI-anchor biosynthesis</keyword>
<evidence type="ECO:0008006" key="15">
    <source>
        <dbReference type="Google" id="ProtNLM"/>
    </source>
</evidence>
<evidence type="ECO:0000313" key="11">
    <source>
        <dbReference type="EMBL" id="HAN24399.1"/>
    </source>
</evidence>
<dbReference type="InterPro" id="IPR007315">
    <property type="entry name" value="PIG-V/Gpi18"/>
</dbReference>
<dbReference type="EMBL" id="DMNG01000127">
    <property type="protein sequence ID" value="HAN24399.1"/>
    <property type="molecule type" value="Genomic_DNA"/>
</dbReference>
<feature type="transmembrane region" description="Helical" evidence="10">
    <location>
        <begin position="335"/>
        <end position="359"/>
    </location>
</feature>
<evidence type="ECO:0000313" key="12">
    <source>
        <dbReference type="EMBL" id="KJL38572.1"/>
    </source>
</evidence>
<proteinExistence type="predicted"/>
<sequence>MTTSGDHDLRGAAGSLPPAATVASPLRRRAVRAWQGLLDWFEETSQPNPAVRPVTARAVRAVVGVWALGRGVNFLLMFVMYELAHAFGWAFGPNAQRVTTFLQFLSDWDGARYGRVSQIGYPTQLPLDAYGAVVPNDWAFLPVFPWLERIISDATGIPWQIVGISIAVLASGGATIMLFLLLRAVTSPTAAWWGAVLFSFGPMSFIFVVGYAESLYLFLLFAAMLLAVKRRYLWIIPIGLVASYTRPGILAFALGLGIVFVTRWFRRKVDPFPPSQLVSLMITGLVLAGAGLSWSWIADAVTGTPHAYLLTETSWWVPFVGEGHFAPFTPWFRMAWTFTGIIGVVLVAALIAAFLLWIFSRPVRRLGMVVATYGFGYGVYLFAVFLPQQSIFRLLLPMTPMLGDERLSSTRRRRIISLVAALVGQVLAVLLLWTIGFP</sequence>
<dbReference type="GO" id="GO:0031501">
    <property type="term" value="C:mannosyltransferase complex"/>
    <property type="evidence" value="ECO:0007669"/>
    <property type="project" value="TreeGrafter"/>
</dbReference>
<evidence type="ECO:0000256" key="6">
    <source>
        <dbReference type="ARBA" id="ARBA00022692"/>
    </source>
</evidence>
<dbReference type="PANTHER" id="PTHR12468">
    <property type="entry name" value="GPI MANNOSYLTRANSFERASE 2"/>
    <property type="match status" value="1"/>
</dbReference>
<dbReference type="UniPathway" id="UPA00196"/>
<accession>A0A0F0M1Z8</accession>
<comment type="caution">
    <text evidence="12">The sequence shown here is derived from an EMBL/GenBank/DDBJ whole genome shotgun (WGS) entry which is preliminary data.</text>
</comment>
<comment type="pathway">
    <text evidence="2">Glycolipid biosynthesis; glycosylphosphatidylinositol-anchor biosynthesis.</text>
</comment>
<dbReference type="EMBL" id="JYIY01000061">
    <property type="protein sequence ID" value="KJL38572.1"/>
    <property type="molecule type" value="Genomic_DNA"/>
</dbReference>
<dbReference type="STRING" id="400772.RR49_00658"/>
<reference evidence="11 14" key="2">
    <citation type="journal article" date="2018" name="Nat. Biotechnol.">
        <title>A standardized bacterial taxonomy based on genome phylogeny substantially revises the tree of life.</title>
        <authorList>
            <person name="Parks D.H."/>
            <person name="Chuvochina M."/>
            <person name="Waite D.W."/>
            <person name="Rinke C."/>
            <person name="Skarshewski A."/>
            <person name="Chaumeil P.A."/>
            <person name="Hugenholtz P."/>
        </authorList>
    </citation>
    <scope>NUCLEOTIDE SEQUENCE [LARGE SCALE GENOMIC DNA]</scope>
    <source>
        <strain evidence="11">UBA9152</strain>
    </source>
</reference>
<feature type="transmembrane region" description="Helical" evidence="10">
    <location>
        <begin position="190"/>
        <end position="209"/>
    </location>
</feature>
<keyword evidence="13" id="KW-1185">Reference proteome</keyword>
<dbReference type="OrthoDB" id="151635at2"/>
<dbReference type="PATRIC" id="fig|400772.4.peg.692"/>
<protein>
    <recommendedName>
        <fullName evidence="15">Mannosyltransferase (PIG-V)</fullName>
    </recommendedName>
</protein>
<keyword evidence="8 10" id="KW-1133">Transmembrane helix</keyword>
<evidence type="ECO:0000256" key="5">
    <source>
        <dbReference type="ARBA" id="ARBA00022679"/>
    </source>
</evidence>
<dbReference type="Proteomes" id="UP000257479">
    <property type="component" value="Unassembled WGS sequence"/>
</dbReference>
<evidence type="ECO:0000256" key="1">
    <source>
        <dbReference type="ARBA" id="ARBA00004477"/>
    </source>
</evidence>
<organism evidence="12 13">
    <name type="scientific">Microbacterium ginsengisoli</name>
    <dbReference type="NCBI Taxonomy" id="400772"/>
    <lineage>
        <taxon>Bacteria</taxon>
        <taxon>Bacillati</taxon>
        <taxon>Actinomycetota</taxon>
        <taxon>Actinomycetes</taxon>
        <taxon>Micrococcales</taxon>
        <taxon>Microbacteriaceae</taxon>
        <taxon>Microbacterium</taxon>
    </lineage>
</organism>
<evidence type="ECO:0000256" key="8">
    <source>
        <dbReference type="ARBA" id="ARBA00022989"/>
    </source>
</evidence>
<evidence type="ECO:0000256" key="10">
    <source>
        <dbReference type="SAM" id="Phobius"/>
    </source>
</evidence>
<dbReference type="GO" id="GO:0016020">
    <property type="term" value="C:membrane"/>
    <property type="evidence" value="ECO:0007669"/>
    <property type="project" value="GOC"/>
</dbReference>
<keyword evidence="7" id="KW-0256">Endoplasmic reticulum</keyword>
<evidence type="ECO:0000313" key="14">
    <source>
        <dbReference type="Proteomes" id="UP000257479"/>
    </source>
</evidence>
<feature type="transmembrane region" description="Helical" evidence="10">
    <location>
        <begin position="277"/>
        <end position="297"/>
    </location>
</feature>
<reference evidence="12 13" key="1">
    <citation type="submission" date="2015-02" db="EMBL/GenBank/DDBJ databases">
        <title>Draft genome sequences of ten Microbacterium spp. with emphasis on heavy metal contaminated environments.</title>
        <authorList>
            <person name="Corretto E."/>
        </authorList>
    </citation>
    <scope>NUCLEOTIDE SEQUENCE [LARGE SCALE GENOMIC DNA]</scope>
    <source>
        <strain evidence="12 13">DSM 18659</strain>
    </source>
</reference>
<keyword evidence="5" id="KW-0808">Transferase</keyword>
<keyword evidence="6 10" id="KW-0812">Transmembrane</keyword>
<comment type="subcellular location">
    <subcellularLocation>
        <location evidence="1">Endoplasmic reticulum membrane</location>
        <topology evidence="1">Multi-pass membrane protein</topology>
    </subcellularLocation>
</comment>
<gene>
    <name evidence="11" type="ORF">DCP95_07480</name>
    <name evidence="12" type="ORF">RR49_00658</name>
</gene>
<dbReference type="GO" id="GO:0006506">
    <property type="term" value="P:GPI anchor biosynthetic process"/>
    <property type="evidence" value="ECO:0007669"/>
    <property type="project" value="UniProtKB-UniPathway"/>
</dbReference>
<keyword evidence="4" id="KW-0328">Glycosyltransferase</keyword>
<evidence type="ECO:0000256" key="4">
    <source>
        <dbReference type="ARBA" id="ARBA00022676"/>
    </source>
</evidence>
<evidence type="ECO:0000313" key="13">
    <source>
        <dbReference type="Proteomes" id="UP000033451"/>
    </source>
</evidence>
<dbReference type="RefSeq" id="WP_048809313.1">
    <property type="nucleotide sequence ID" value="NZ_JYIY01000061.1"/>
</dbReference>
<dbReference type="GO" id="GO:0004376">
    <property type="term" value="F:GPI mannosyltransferase activity"/>
    <property type="evidence" value="ECO:0007669"/>
    <property type="project" value="InterPro"/>
</dbReference>
<feature type="transmembrane region" description="Helical" evidence="10">
    <location>
        <begin position="366"/>
        <end position="386"/>
    </location>
</feature>
<dbReference type="PANTHER" id="PTHR12468:SF2">
    <property type="entry name" value="GPI MANNOSYLTRANSFERASE 2"/>
    <property type="match status" value="1"/>
</dbReference>
<dbReference type="AlphaFoldDB" id="A0A0F0M1Z8"/>
<evidence type="ECO:0000256" key="3">
    <source>
        <dbReference type="ARBA" id="ARBA00022502"/>
    </source>
</evidence>
<name>A0A0F0M1Z8_9MICO</name>
<dbReference type="GO" id="GO:0000009">
    <property type="term" value="F:alpha-1,6-mannosyltransferase activity"/>
    <property type="evidence" value="ECO:0007669"/>
    <property type="project" value="InterPro"/>
</dbReference>
<evidence type="ECO:0000256" key="7">
    <source>
        <dbReference type="ARBA" id="ARBA00022824"/>
    </source>
</evidence>
<dbReference type="Proteomes" id="UP000033451">
    <property type="component" value="Unassembled WGS sequence"/>
</dbReference>